<reference evidence="2" key="1">
    <citation type="submission" date="2021-01" db="EMBL/GenBank/DDBJ databases">
        <title>Fulvivirga kasyanovii gen. nov., sp nov., a novel member of the phylum Bacteroidetes isolated from seawater in a mussel farm.</title>
        <authorList>
            <person name="Zhao L.-H."/>
            <person name="Wang Z.-J."/>
        </authorList>
    </citation>
    <scope>NUCLEOTIDE SEQUENCE</scope>
    <source>
        <strain evidence="2">2943</strain>
    </source>
</reference>
<feature type="domain" description="Transposase IS66 C-terminal" evidence="1">
    <location>
        <begin position="32"/>
        <end position="68"/>
    </location>
</feature>
<proteinExistence type="predicted"/>
<organism evidence="2 3">
    <name type="scientific">Fulvivirga sediminis</name>
    <dbReference type="NCBI Taxonomy" id="2803949"/>
    <lineage>
        <taxon>Bacteria</taxon>
        <taxon>Pseudomonadati</taxon>
        <taxon>Bacteroidota</taxon>
        <taxon>Cytophagia</taxon>
        <taxon>Cytophagales</taxon>
        <taxon>Fulvivirgaceae</taxon>
        <taxon>Fulvivirga</taxon>
    </lineage>
</organism>
<evidence type="ECO:0000313" key="3">
    <source>
        <dbReference type="Proteomes" id="UP000659388"/>
    </source>
</evidence>
<evidence type="ECO:0000259" key="1">
    <source>
        <dbReference type="Pfam" id="PF13817"/>
    </source>
</evidence>
<keyword evidence="3" id="KW-1185">Reference proteome</keyword>
<comment type="caution">
    <text evidence="2">The sequence shown here is derived from an EMBL/GenBank/DDBJ whole genome shotgun (WGS) entry which is preliminary data.</text>
</comment>
<accession>A0A937FCP2</accession>
<dbReference type="RefSeq" id="WP_202246563.1">
    <property type="nucleotide sequence ID" value="NZ_JAESIY010000017.1"/>
</dbReference>
<gene>
    <name evidence="2" type="ORF">JL102_21640</name>
</gene>
<name>A0A937FCP2_9BACT</name>
<dbReference type="AlphaFoldDB" id="A0A937FCP2"/>
<evidence type="ECO:0000313" key="2">
    <source>
        <dbReference type="EMBL" id="MBL3658769.1"/>
    </source>
</evidence>
<dbReference type="InterPro" id="IPR039552">
    <property type="entry name" value="IS66_C"/>
</dbReference>
<dbReference type="Pfam" id="PF13817">
    <property type="entry name" value="DDE_Tnp_IS66_C"/>
    <property type="match status" value="1"/>
</dbReference>
<sequence length="70" mass="8345">MEKRIRPWRWAEKNYHFAGSYDTTQWAAILYSFFATCQAHDIEPRQWLKTTLGTIPEAKVNNLKKLFPTQ</sequence>
<dbReference type="EMBL" id="JAESIY010000017">
    <property type="protein sequence ID" value="MBL3658769.1"/>
    <property type="molecule type" value="Genomic_DNA"/>
</dbReference>
<protein>
    <submittedName>
        <fullName evidence="2">Transposase domain-containing protein</fullName>
    </submittedName>
</protein>
<dbReference type="Proteomes" id="UP000659388">
    <property type="component" value="Unassembled WGS sequence"/>
</dbReference>